<comment type="similarity">
    <text evidence="1">Belongs to the ZPR1 family.</text>
</comment>
<organism evidence="6">
    <name type="scientific">uncultured euryarchaeote Alv-FOS4</name>
    <dbReference type="NCBI Taxonomy" id="337893"/>
    <lineage>
        <taxon>Archaea</taxon>
        <taxon>Methanobacteriati</taxon>
        <taxon>Methanobacteriota</taxon>
        <taxon>environmental samples</taxon>
    </lineage>
</organism>
<sequence length="205" mass="22903">MAVNETEMPIDSPCPVCGKKTLVYRTAELEIPNFGKCLETTLICKSCGFRHSDLLMLETHEPMRYEMKIGKEEDLNAKVIRSTSGTISIPEIGAKLEPGPYSEAFITNVEGVLNRFVDILLQLLHTYPDKRDEILDVMRKIGHIRHGKMPATIIIDDPFGNSAIVGKSVKKRKLSEEEVKNLKTGEITIDLKDIQRSQSGSSSTK</sequence>
<dbReference type="InterPro" id="IPR004470">
    <property type="entry name" value="ZPR1-like_arc"/>
</dbReference>
<proteinExistence type="inferred from homology"/>
<dbReference type="NCBIfam" id="TIGR00310">
    <property type="entry name" value="ZPR1_znf"/>
    <property type="match status" value="1"/>
</dbReference>
<evidence type="ECO:0000256" key="3">
    <source>
        <dbReference type="ARBA" id="ARBA00022771"/>
    </source>
</evidence>
<dbReference type="InterPro" id="IPR042451">
    <property type="entry name" value="ZPR1_A/B_dom"/>
</dbReference>
<protein>
    <recommendedName>
        <fullName evidence="5">Zinc finger ZPR1-type domain-containing protein</fullName>
    </recommendedName>
</protein>
<dbReference type="Gene3D" id="2.60.120.1040">
    <property type="entry name" value="ZPR1, A/B domain"/>
    <property type="match status" value="1"/>
</dbReference>
<reference evidence="6" key="1">
    <citation type="submission" date="2005-07" db="EMBL/GenBank/DDBJ databases">
        <title>A hyperthermophilic lifestyle for uncultured Archaea of the DHVE2 lineage: evidence from environmental genomics.</title>
        <authorList>
            <person name="Moussard H."/>
            <person name="Hennecke G."/>
            <person name="Moreira D."/>
            <person name="Jouffe V."/>
            <person name="Lopez-Garcia P."/>
            <person name="Jeanthon C."/>
        </authorList>
    </citation>
    <scope>NUCLEOTIDE SEQUENCE</scope>
</reference>
<keyword evidence="3" id="KW-0863">Zinc-finger</keyword>
<dbReference type="NCBIfam" id="TIGR00340">
    <property type="entry name" value="zpr1_rel"/>
    <property type="match status" value="1"/>
</dbReference>
<evidence type="ECO:0000256" key="1">
    <source>
        <dbReference type="ARBA" id="ARBA00008354"/>
    </source>
</evidence>
<dbReference type="InterPro" id="IPR042452">
    <property type="entry name" value="ZPR1_Znf1/2"/>
</dbReference>
<keyword evidence="2" id="KW-0479">Metal-binding</keyword>
<evidence type="ECO:0000313" key="6">
    <source>
        <dbReference type="EMBL" id="AAZ32488.1"/>
    </source>
</evidence>
<dbReference type="PANTHER" id="PTHR10876:SF0">
    <property type="entry name" value="ZINC FINGER PROTEIN ZPR1"/>
    <property type="match status" value="1"/>
</dbReference>
<dbReference type="InterPro" id="IPR040141">
    <property type="entry name" value="ZPR1"/>
</dbReference>
<dbReference type="InterPro" id="IPR056180">
    <property type="entry name" value="ZPR1_jr_dom"/>
</dbReference>
<dbReference type="InterPro" id="IPR004457">
    <property type="entry name" value="Znf_ZPR1"/>
</dbReference>
<keyword evidence="4" id="KW-0862">Zinc</keyword>
<dbReference type="Gene3D" id="2.20.25.420">
    <property type="entry name" value="ZPR1, zinc finger domain"/>
    <property type="match status" value="1"/>
</dbReference>
<name>Q3SA94_9EURY</name>
<dbReference type="GO" id="GO:0008270">
    <property type="term" value="F:zinc ion binding"/>
    <property type="evidence" value="ECO:0007669"/>
    <property type="project" value="UniProtKB-KW"/>
</dbReference>
<evidence type="ECO:0000256" key="2">
    <source>
        <dbReference type="ARBA" id="ARBA00022723"/>
    </source>
</evidence>
<accession>Q3SA94</accession>
<feature type="domain" description="Zinc finger ZPR1-type" evidence="5">
    <location>
        <begin position="12"/>
        <end position="166"/>
    </location>
</feature>
<evidence type="ECO:0000259" key="5">
    <source>
        <dbReference type="SMART" id="SM00709"/>
    </source>
</evidence>
<dbReference type="Pfam" id="PF22794">
    <property type="entry name" value="jr-ZPR1"/>
    <property type="match status" value="1"/>
</dbReference>
<evidence type="ECO:0000256" key="4">
    <source>
        <dbReference type="ARBA" id="ARBA00022833"/>
    </source>
</evidence>
<dbReference type="SMART" id="SM00709">
    <property type="entry name" value="Zpr1"/>
    <property type="match status" value="1"/>
</dbReference>
<dbReference type="EMBL" id="DQ118404">
    <property type="protein sequence ID" value="AAZ32488.1"/>
    <property type="molecule type" value="Genomic_DNA"/>
</dbReference>
<dbReference type="AlphaFoldDB" id="Q3SA94"/>
<dbReference type="PANTHER" id="PTHR10876">
    <property type="entry name" value="ZINC FINGER PROTEIN ZPR1"/>
    <property type="match status" value="1"/>
</dbReference>